<dbReference type="InterPro" id="IPR029066">
    <property type="entry name" value="PLP-binding_barrel"/>
</dbReference>
<evidence type="ECO:0000256" key="1">
    <source>
        <dbReference type="ARBA" id="ARBA00022898"/>
    </source>
</evidence>
<dbReference type="Pfam" id="PF01168">
    <property type="entry name" value="Ala_racemase_N"/>
    <property type="match status" value="1"/>
</dbReference>
<evidence type="ECO:0000256" key="2">
    <source>
        <dbReference type="HAMAP-Rule" id="MF_02087"/>
    </source>
</evidence>
<accession>A0ABY7QWG4</accession>
<dbReference type="PANTHER" id="PTHR10146">
    <property type="entry name" value="PROLINE SYNTHETASE CO-TRANSCRIBED BACTERIAL HOMOLOG PROTEIN"/>
    <property type="match status" value="1"/>
</dbReference>
<dbReference type="Gene3D" id="3.20.20.10">
    <property type="entry name" value="Alanine racemase"/>
    <property type="match status" value="1"/>
</dbReference>
<dbReference type="RefSeq" id="WP_271192241.1">
    <property type="nucleotide sequence ID" value="NZ_CP115667.1"/>
</dbReference>
<reference evidence="5 6" key="1">
    <citation type="submission" date="2023-01" db="EMBL/GenBank/DDBJ databases">
        <authorList>
            <person name="Lee S.H."/>
            <person name="Jung H.S."/>
            <person name="Yun J.U."/>
        </authorList>
    </citation>
    <scope>NUCLEOTIDE SEQUENCE [LARGE SCALE GENOMIC DNA]</scope>
    <source>
        <strain evidence="5 6">CBA3646</strain>
    </source>
</reference>
<gene>
    <name evidence="5" type="ORF">O6R05_03965</name>
</gene>
<sequence>MSIADNTKRILEEIQDLEHTSLTQESVELIAVSKFHPVEAIVEAYDAGARIFGENKVQELQEKLGDLPDFNFHMIGNLQSNKVKYIYDKVRLIQSLDRPSLLKEIEKYGLAAQIKIPCLIEINIADEPQKGGVAVNSVQDFLEHCLDQSHVEIKGLMTVAPDIDDEAYLRRCFQKMFQLREKLNTVYKHELNLEILSMGMSQDYKIAIEEGANMVRIGSKIFGRRQYNG</sequence>
<dbReference type="InterPro" id="IPR001608">
    <property type="entry name" value="Ala_racemase_N"/>
</dbReference>
<dbReference type="PROSITE" id="PS01211">
    <property type="entry name" value="UPF0001"/>
    <property type="match status" value="1"/>
</dbReference>
<feature type="modified residue" description="N6-(pyridoxal phosphate)lysine" evidence="2">
    <location>
        <position position="34"/>
    </location>
</feature>
<comment type="function">
    <text evidence="2">Pyridoxal 5'-phosphate (PLP)-binding protein, which is involved in PLP homeostasis.</text>
</comment>
<dbReference type="Proteomes" id="UP001210339">
    <property type="component" value="Chromosome"/>
</dbReference>
<keyword evidence="1 2" id="KW-0663">Pyridoxal phosphate</keyword>
<name>A0ABY7QWG4_9FIRM</name>
<evidence type="ECO:0000256" key="3">
    <source>
        <dbReference type="RuleBase" id="RU004514"/>
    </source>
</evidence>
<comment type="similarity">
    <text evidence="2 3">Belongs to the pyridoxal phosphate-binding protein YggS/PROSC family.</text>
</comment>
<evidence type="ECO:0000313" key="6">
    <source>
        <dbReference type="Proteomes" id="UP001210339"/>
    </source>
</evidence>
<proteinExistence type="inferred from homology"/>
<organism evidence="5 6">
    <name type="scientific">Peptoniphilus equinus</name>
    <dbReference type="NCBI Taxonomy" id="3016343"/>
    <lineage>
        <taxon>Bacteria</taxon>
        <taxon>Bacillati</taxon>
        <taxon>Bacillota</taxon>
        <taxon>Tissierellia</taxon>
        <taxon>Tissierellales</taxon>
        <taxon>Peptoniphilaceae</taxon>
        <taxon>Peptoniphilus</taxon>
    </lineage>
</organism>
<evidence type="ECO:0000259" key="4">
    <source>
        <dbReference type="Pfam" id="PF01168"/>
    </source>
</evidence>
<feature type="domain" description="Alanine racemase N-terminal" evidence="4">
    <location>
        <begin position="15"/>
        <end position="224"/>
    </location>
</feature>
<dbReference type="CDD" id="cd00635">
    <property type="entry name" value="PLPDE_III_YBL036c_like"/>
    <property type="match status" value="1"/>
</dbReference>
<dbReference type="HAMAP" id="MF_02087">
    <property type="entry name" value="PLP_homeostasis"/>
    <property type="match status" value="1"/>
</dbReference>
<keyword evidence="6" id="KW-1185">Reference proteome</keyword>
<dbReference type="InterPro" id="IPR011078">
    <property type="entry name" value="PyrdxlP_homeostasis"/>
</dbReference>
<dbReference type="PIRSF" id="PIRSF004848">
    <property type="entry name" value="YBL036c_PLPDEIII"/>
    <property type="match status" value="1"/>
</dbReference>
<dbReference type="PANTHER" id="PTHR10146:SF14">
    <property type="entry name" value="PYRIDOXAL PHOSPHATE HOMEOSTASIS PROTEIN"/>
    <property type="match status" value="1"/>
</dbReference>
<protein>
    <recommendedName>
        <fullName evidence="2">Pyridoxal phosphate homeostasis protein</fullName>
        <shortName evidence="2">PLP homeostasis protein</shortName>
    </recommendedName>
</protein>
<dbReference type="SUPFAM" id="SSF51419">
    <property type="entry name" value="PLP-binding barrel"/>
    <property type="match status" value="1"/>
</dbReference>
<dbReference type="EMBL" id="CP115667">
    <property type="protein sequence ID" value="WBW50716.1"/>
    <property type="molecule type" value="Genomic_DNA"/>
</dbReference>
<evidence type="ECO:0000313" key="5">
    <source>
        <dbReference type="EMBL" id="WBW50716.1"/>
    </source>
</evidence>
<dbReference type="NCBIfam" id="TIGR00044">
    <property type="entry name" value="YggS family pyridoxal phosphate-dependent enzyme"/>
    <property type="match status" value="1"/>
</dbReference>